<comment type="subcellular location">
    <subcellularLocation>
        <location evidence="1">Cytoplasm</location>
        <location evidence="1">Cytoskeleton</location>
    </subcellularLocation>
</comment>
<feature type="compositionally biased region" description="Basic and acidic residues" evidence="6">
    <location>
        <begin position="189"/>
        <end position="201"/>
    </location>
</feature>
<feature type="compositionally biased region" description="Basic and acidic residues" evidence="6">
    <location>
        <begin position="148"/>
        <end position="157"/>
    </location>
</feature>
<dbReference type="PANTHER" id="PTHR47078">
    <property type="entry name" value="CYTOSKELETON-ASSOCIATED PROTEIN 2-LIKE"/>
    <property type="match status" value="1"/>
</dbReference>
<evidence type="ECO:0000313" key="9">
    <source>
        <dbReference type="Proteomes" id="UP000261340"/>
    </source>
</evidence>
<reference evidence="8" key="2">
    <citation type="submission" date="2025-09" db="UniProtKB">
        <authorList>
            <consortium name="Ensembl"/>
        </authorList>
    </citation>
    <scope>IDENTIFICATION</scope>
</reference>
<dbReference type="Pfam" id="PF15297">
    <property type="entry name" value="CKAP2_C"/>
    <property type="match status" value="2"/>
</dbReference>
<feature type="domain" description="Cytoskeleton-associated protein 2 C-terminal" evidence="7">
    <location>
        <begin position="433"/>
        <end position="474"/>
    </location>
</feature>
<dbReference type="OMA" id="TPMYVYR"/>
<protein>
    <recommendedName>
        <fullName evidence="7">Cytoskeleton-associated protein 2 C-terminal domain-containing protein</fullName>
    </recommendedName>
</protein>
<evidence type="ECO:0000259" key="7">
    <source>
        <dbReference type="Pfam" id="PF15297"/>
    </source>
</evidence>
<feature type="domain" description="Cytoskeleton-associated protein 2 C-terminal" evidence="7">
    <location>
        <begin position="261"/>
        <end position="401"/>
    </location>
</feature>
<feature type="compositionally biased region" description="Polar residues" evidence="6">
    <location>
        <begin position="135"/>
        <end position="147"/>
    </location>
</feature>
<feature type="region of interest" description="Disordered" evidence="6">
    <location>
        <begin position="476"/>
        <end position="500"/>
    </location>
</feature>
<evidence type="ECO:0000256" key="6">
    <source>
        <dbReference type="SAM" id="MobiDB-lite"/>
    </source>
</evidence>
<dbReference type="InterPro" id="IPR052855">
    <property type="entry name" value="CKAP2-like"/>
</dbReference>
<dbReference type="Proteomes" id="UP000261340">
    <property type="component" value="Unplaced"/>
</dbReference>
<keyword evidence="9" id="KW-1185">Reference proteome</keyword>
<evidence type="ECO:0000256" key="1">
    <source>
        <dbReference type="ARBA" id="ARBA00004245"/>
    </source>
</evidence>
<sequence>MMMVDARISLGPLVKTKTGLTPAVIQPRATKPNLPHTSVTAASTTTTTQAAKKVQSSTTSSVSVSQRSGMGVPSAARARNKAQGQSKLSSKPALGTRSQKSSKSHLSSGLKSTSTSLKSTAASLRPAGRGAANKSAGQPANGSTKTGTETKGRENGRPLKAAFQTSSRPTNRCASRPVGGLMQPAVTEMGKKTKITKETAGKTKNRSSKAPPPKAGVKSRSAALVSQTVPPPARTVSLTGKATDTKTPKVQVRVIPQTEGKKPTAAQVERMKKLQEWREAKGISYKRPPMEVKHQTRRTVSMPQPFWASMNEEDEADSLICAVDRSLADCIKLLREGCPPEQVKEVLSRLPVVSQKFSKYWICRARLMEQEGNLDVLPMFEEAVVETNKVETLCRVIYSVCTTGHFSCEVIINYSLSSCSGPPSQRRESVKVNGHEVRFFTPVRRSVRIERASLRYPTPLQDHDLCVKSYNDLLREDEKERSEEQTGGEPSPSNSSPPVYVYRENEALKDKVFVQLVCDDTD</sequence>
<keyword evidence="4" id="KW-0597">Phosphoprotein</keyword>
<feature type="region of interest" description="Disordered" evidence="6">
    <location>
        <begin position="28"/>
        <end position="248"/>
    </location>
</feature>
<organism evidence="8 9">
    <name type="scientific">Amphilophus citrinellus</name>
    <name type="common">Midas cichlid</name>
    <name type="synonym">Cichlasoma citrinellum</name>
    <dbReference type="NCBI Taxonomy" id="61819"/>
    <lineage>
        <taxon>Eukaryota</taxon>
        <taxon>Metazoa</taxon>
        <taxon>Chordata</taxon>
        <taxon>Craniata</taxon>
        <taxon>Vertebrata</taxon>
        <taxon>Euteleostomi</taxon>
        <taxon>Actinopterygii</taxon>
        <taxon>Neopterygii</taxon>
        <taxon>Teleostei</taxon>
        <taxon>Neoteleostei</taxon>
        <taxon>Acanthomorphata</taxon>
        <taxon>Ovalentaria</taxon>
        <taxon>Cichlomorphae</taxon>
        <taxon>Cichliformes</taxon>
        <taxon>Cichlidae</taxon>
        <taxon>New World cichlids</taxon>
        <taxon>Cichlasomatinae</taxon>
        <taxon>Heroini</taxon>
        <taxon>Amphilophus</taxon>
    </lineage>
</organism>
<dbReference type="GeneTree" id="ENSGT00530000063691"/>
<dbReference type="GO" id="GO:0072686">
    <property type="term" value="C:mitotic spindle"/>
    <property type="evidence" value="ECO:0007669"/>
    <property type="project" value="TreeGrafter"/>
</dbReference>
<evidence type="ECO:0000256" key="5">
    <source>
        <dbReference type="ARBA" id="ARBA00023212"/>
    </source>
</evidence>
<dbReference type="STRING" id="61819.ENSACIP00000019126"/>
<evidence type="ECO:0000256" key="2">
    <source>
        <dbReference type="ARBA" id="ARBA00009468"/>
    </source>
</evidence>
<dbReference type="Ensembl" id="ENSACIT00000019641.1">
    <property type="protein sequence ID" value="ENSACIP00000019126.1"/>
    <property type="gene ID" value="ENSACIG00000014907.1"/>
</dbReference>
<accession>A0A3Q0S7Q0</accession>
<feature type="compositionally biased region" description="Low complexity" evidence="6">
    <location>
        <begin position="37"/>
        <end position="66"/>
    </location>
</feature>
<dbReference type="GO" id="GO:0005829">
    <property type="term" value="C:cytosol"/>
    <property type="evidence" value="ECO:0007669"/>
    <property type="project" value="TreeGrafter"/>
</dbReference>
<evidence type="ECO:0000256" key="3">
    <source>
        <dbReference type="ARBA" id="ARBA00022490"/>
    </source>
</evidence>
<keyword evidence="3" id="KW-0963">Cytoplasm</keyword>
<dbReference type="PANTHER" id="PTHR47078:SF1">
    <property type="entry name" value="CYTOSKELETON-ASSOCIATED PROTEIN 2-LIKE"/>
    <property type="match status" value="1"/>
</dbReference>
<feature type="compositionally biased region" description="Polar residues" evidence="6">
    <location>
        <begin position="163"/>
        <end position="173"/>
    </location>
</feature>
<evidence type="ECO:0000256" key="4">
    <source>
        <dbReference type="ARBA" id="ARBA00022553"/>
    </source>
</evidence>
<evidence type="ECO:0000313" key="8">
    <source>
        <dbReference type="Ensembl" id="ENSACIP00000019126.1"/>
    </source>
</evidence>
<dbReference type="AlphaFoldDB" id="A0A3Q0S7Q0"/>
<keyword evidence="5" id="KW-0206">Cytoskeleton</keyword>
<dbReference type="InterPro" id="IPR029197">
    <property type="entry name" value="CKAP2_C"/>
</dbReference>
<reference evidence="8" key="1">
    <citation type="submission" date="2025-08" db="UniProtKB">
        <authorList>
            <consortium name="Ensembl"/>
        </authorList>
    </citation>
    <scope>IDENTIFICATION</scope>
</reference>
<comment type="similarity">
    <text evidence="2">Belongs to the CKAP2 family.</text>
</comment>
<feature type="compositionally biased region" description="Low complexity" evidence="6">
    <location>
        <begin position="96"/>
        <end position="124"/>
    </location>
</feature>
<proteinExistence type="inferred from homology"/>
<dbReference type="GO" id="GO:0005813">
    <property type="term" value="C:centrosome"/>
    <property type="evidence" value="ECO:0007669"/>
    <property type="project" value="TreeGrafter"/>
</dbReference>
<name>A0A3Q0S7Q0_AMPCI</name>